<feature type="coiled-coil region" evidence="1">
    <location>
        <begin position="405"/>
        <end position="432"/>
    </location>
</feature>
<protein>
    <submittedName>
        <fullName evidence="3">Uncharacterized protein</fullName>
    </submittedName>
</protein>
<dbReference type="OrthoDB" id="10680728at2759"/>
<dbReference type="EMBL" id="ML986659">
    <property type="protein sequence ID" value="KAF2261352.1"/>
    <property type="molecule type" value="Genomic_DNA"/>
</dbReference>
<proteinExistence type="predicted"/>
<feature type="region of interest" description="Disordered" evidence="2">
    <location>
        <begin position="313"/>
        <end position="353"/>
    </location>
</feature>
<feature type="region of interest" description="Disordered" evidence="2">
    <location>
        <begin position="218"/>
        <end position="283"/>
    </location>
</feature>
<keyword evidence="1" id="KW-0175">Coiled coil</keyword>
<evidence type="ECO:0000256" key="1">
    <source>
        <dbReference type="SAM" id="Coils"/>
    </source>
</evidence>
<feature type="compositionally biased region" description="Polar residues" evidence="2">
    <location>
        <begin position="326"/>
        <end position="340"/>
    </location>
</feature>
<name>A0A9P4K2E6_9PLEO</name>
<evidence type="ECO:0000256" key="2">
    <source>
        <dbReference type="SAM" id="MobiDB-lite"/>
    </source>
</evidence>
<feature type="compositionally biased region" description="Basic and acidic residues" evidence="2">
    <location>
        <begin position="342"/>
        <end position="353"/>
    </location>
</feature>
<feature type="compositionally biased region" description="Polar residues" evidence="2">
    <location>
        <begin position="263"/>
        <end position="283"/>
    </location>
</feature>
<evidence type="ECO:0000313" key="4">
    <source>
        <dbReference type="Proteomes" id="UP000800093"/>
    </source>
</evidence>
<keyword evidence="4" id="KW-1185">Reference proteome</keyword>
<dbReference type="Proteomes" id="UP000800093">
    <property type="component" value="Unassembled WGS sequence"/>
</dbReference>
<evidence type="ECO:0000313" key="3">
    <source>
        <dbReference type="EMBL" id="KAF2261352.1"/>
    </source>
</evidence>
<comment type="caution">
    <text evidence="3">The sequence shown here is derived from an EMBL/GenBank/DDBJ whole genome shotgun (WGS) entry which is preliminary data.</text>
</comment>
<organism evidence="3 4">
    <name type="scientific">Lojkania enalia</name>
    <dbReference type="NCBI Taxonomy" id="147567"/>
    <lineage>
        <taxon>Eukaryota</taxon>
        <taxon>Fungi</taxon>
        <taxon>Dikarya</taxon>
        <taxon>Ascomycota</taxon>
        <taxon>Pezizomycotina</taxon>
        <taxon>Dothideomycetes</taxon>
        <taxon>Pleosporomycetidae</taxon>
        <taxon>Pleosporales</taxon>
        <taxon>Pleosporales incertae sedis</taxon>
        <taxon>Lojkania</taxon>
    </lineage>
</organism>
<sequence>MNEAPDETAADVRAIIDLLKSHNISDLPGLDLLSWSRCGSGHGSRDARPLKLFLGTRDGRNLNAFCVTSPGRHKTLRYVVQGERLELMREDYASTKFVEPFACIMRMKNAGPEYRCNVLSAYVRACFAMKGLTRGSPLEVTGNFISTLKRAVQEVTTSIKDKYEPESIALATETELPRTNIITLASTSRNSIATEGSNSNGLTDQSMLPVRQTDCLIEGEPQGTSDLQKYGRSAPQMSPVSQAEGSSSDLSQENKRLRATPGLGTTPSKKSNGISDSIPQGQRNIRKLHWPVAHESSESEAEVEDELAFEITQDEVNKTLPREGGPQSSLQRESADTANSEPLRRLEPEHAEEAPLHVRVNEVLQEEETLARTEREVHISRKYVQNYEKEIEAQGSEIGIQEKALVELDMKIHQLQTEAAEKRHKLNILKEAFEGGDTRIRSAKRKVEEGGRAVAASKKKLRIMKDAGGYDLCEAVVAERQKRKRSEDSLFAQE</sequence>
<dbReference type="AlphaFoldDB" id="A0A9P4K2E6"/>
<reference evidence="4" key="1">
    <citation type="journal article" date="2020" name="Stud. Mycol.">
        <title>101 Dothideomycetes genomes: A test case for predicting lifestyles and emergence of pathogens.</title>
        <authorList>
            <person name="Haridas S."/>
            <person name="Albert R."/>
            <person name="Binder M."/>
            <person name="Bloem J."/>
            <person name="LaButti K."/>
            <person name="Salamov A."/>
            <person name="Andreopoulos B."/>
            <person name="Baker S."/>
            <person name="Barry K."/>
            <person name="Bills G."/>
            <person name="Bluhm B."/>
            <person name="Cannon C."/>
            <person name="Castanera R."/>
            <person name="Culley D."/>
            <person name="Daum C."/>
            <person name="Ezra D."/>
            <person name="Gonzalez J."/>
            <person name="Henrissat B."/>
            <person name="Kuo A."/>
            <person name="Liang C."/>
            <person name="Lipzen A."/>
            <person name="Lutzoni F."/>
            <person name="Magnuson J."/>
            <person name="Mondo S."/>
            <person name="Nolan M."/>
            <person name="Ohm R."/>
            <person name="Pangilinan J."/>
            <person name="Park H.-J."/>
            <person name="Ramirez L."/>
            <person name="Alfaro M."/>
            <person name="Sun H."/>
            <person name="Tritt A."/>
            <person name="Yoshinaga Y."/>
            <person name="Zwiers L.-H."/>
            <person name="Turgeon B."/>
            <person name="Goodwin S."/>
            <person name="Spatafora J."/>
            <person name="Crous P."/>
            <person name="Grigoriev I."/>
        </authorList>
    </citation>
    <scope>NUCLEOTIDE SEQUENCE [LARGE SCALE GENOMIC DNA]</scope>
    <source>
        <strain evidence="4">CBS 304.66</strain>
    </source>
</reference>
<feature type="compositionally biased region" description="Polar residues" evidence="2">
    <location>
        <begin position="235"/>
        <end position="251"/>
    </location>
</feature>
<gene>
    <name evidence="3" type="ORF">CC78DRAFT_608374</name>
</gene>
<accession>A0A9P4K2E6</accession>